<keyword evidence="1" id="KW-1133">Transmembrane helix</keyword>
<reference evidence="3 4" key="1">
    <citation type="submission" date="2014-07" db="EMBL/GenBank/DDBJ databases">
        <title>Methanogenic archaea and the global carbon cycle.</title>
        <authorList>
            <person name="Henriksen J.R."/>
            <person name="Luke J."/>
            <person name="Reinhart S."/>
            <person name="Benedict M.N."/>
            <person name="Youngblut N.D."/>
            <person name="Metcalf M.E."/>
            <person name="Whitaker R.J."/>
            <person name="Metcalf W.W."/>
        </authorList>
    </citation>
    <scope>NUCLEOTIDE SEQUENCE [LARGE SCALE GENOMIC DNA]</scope>
    <source>
        <strain evidence="3 4">S-6</strain>
    </source>
</reference>
<dbReference type="Pfam" id="PF13435">
    <property type="entry name" value="Cytochrome_C554"/>
    <property type="match status" value="1"/>
</dbReference>
<dbReference type="EMBL" id="CP009512">
    <property type="protein sequence ID" value="AKB63872.1"/>
    <property type="molecule type" value="Genomic_DNA"/>
</dbReference>
<gene>
    <name evidence="3" type="ORF">MSMAS_0676</name>
</gene>
<dbReference type="InterPro" id="IPR036280">
    <property type="entry name" value="Multihaem_cyt_sf"/>
</dbReference>
<evidence type="ECO:0000313" key="4">
    <source>
        <dbReference type="Proteomes" id="UP000033097"/>
    </source>
</evidence>
<accession>A0A0E3RD66</accession>
<dbReference type="SUPFAM" id="SSF48695">
    <property type="entry name" value="Multiheme cytochromes"/>
    <property type="match status" value="1"/>
</dbReference>
<evidence type="ECO:0000259" key="2">
    <source>
        <dbReference type="Pfam" id="PF13435"/>
    </source>
</evidence>
<evidence type="ECO:0000256" key="1">
    <source>
        <dbReference type="SAM" id="Phobius"/>
    </source>
</evidence>
<dbReference type="PATRIC" id="fig|213585.10.peg.836"/>
<feature type="transmembrane region" description="Helical" evidence="1">
    <location>
        <begin position="12"/>
        <end position="34"/>
    </location>
</feature>
<proteinExistence type="predicted"/>
<evidence type="ECO:0000313" key="3">
    <source>
        <dbReference type="EMBL" id="AKB63872.1"/>
    </source>
</evidence>
<feature type="domain" description="Cytochrome c-552/4" evidence="2">
    <location>
        <begin position="53"/>
        <end position="135"/>
    </location>
</feature>
<organism evidence="3 4">
    <name type="scientific">Methanosarcina mazei S-6</name>
    <dbReference type="NCBI Taxonomy" id="213585"/>
    <lineage>
        <taxon>Archaea</taxon>
        <taxon>Methanobacteriati</taxon>
        <taxon>Methanobacteriota</taxon>
        <taxon>Stenosarchaea group</taxon>
        <taxon>Methanomicrobia</taxon>
        <taxon>Methanosarcinales</taxon>
        <taxon>Methanosarcinaceae</taxon>
        <taxon>Methanosarcina</taxon>
    </lineage>
</organism>
<dbReference type="Gene3D" id="1.10.1130.10">
    <property type="entry name" value="Flavocytochrome C3, Chain A"/>
    <property type="match status" value="1"/>
</dbReference>
<dbReference type="InterPro" id="IPR023155">
    <property type="entry name" value="Cyt_c-552/4"/>
</dbReference>
<sequence length="470" mass="50588">MNKITGGKAVKSPGLLSLIITILFAGLIIFAGAAEPSGPGDFTSNQFSKSGICSNCHGSSFGEWAGSMHSLADSDFFYNAMLQEYGVAAEAQGLSPEFCSRCHTPIGVVSSEIPPLDGSHLSEVSKEGVQCDFCHVVAESEGIGNAPYILEPGSVKWGNREDAESPSHETEGHEFYDDSAYCGMCHNIYHPVNNLTLAATYTEWEESPYAENGVNCQACHMTPGIVKFEKNPGKAASSGPKREHVYTHHFVGANAFVTGEMGEGRHEKRAIEYLQNAAKLEVNASDSAEPDENVEVEVKITNVGAGHKIPTGVTEEREMWLELTVSDSEGKALYHSGALDSNGGIDPEATVYHTVFADADGKPTVKVWEAASIFSDNRIGPKESVIEKHSFIMPENASNPISTKAILHYRSASQVHIDELFGEGAYDVPVIDMATYPEEEEKSSTPGFGMLGAVVALSLGSVFRRIIQKD</sequence>
<dbReference type="AlphaFoldDB" id="A0A0E3RD66"/>
<keyword evidence="1" id="KW-0812">Transmembrane</keyword>
<dbReference type="Proteomes" id="UP000033097">
    <property type="component" value="Chromosome"/>
</dbReference>
<name>A0A0E3RD66_METMZ</name>
<dbReference type="HOGENOM" id="CLU_032391_0_0_2"/>
<keyword evidence="1" id="KW-0472">Membrane</keyword>
<dbReference type="KEGG" id="mmj:MSMAS_0676"/>
<protein>
    <submittedName>
        <fullName evidence="3">Cytochrome c family protein</fullName>
    </submittedName>
</protein>
<dbReference type="STRING" id="213585.MSMAS_0676"/>